<sequence length="118" mass="12229">MAAVVDAVATRTGERVAVCGHPYGVNCAMGGAALTRNVHHLVLYELYEPSLGMGYPSGSIEAIEAAVAAGDVETAILTILVEILELSEEQCDTMRSGPQRPALLAAGPTVPRGVPDRA</sequence>
<reference evidence="2 3" key="1">
    <citation type="submission" date="2023-08" db="EMBL/GenBank/DDBJ databases">
        <authorList>
            <person name="Girao M."/>
            <person name="Carvalho M.F."/>
        </authorList>
    </citation>
    <scope>NUCLEOTIDE SEQUENCE [LARGE SCALE GENOMIC DNA]</scope>
    <source>
        <strain evidence="2 3">CC-R104</strain>
    </source>
</reference>
<protein>
    <submittedName>
        <fullName evidence="2">Uncharacterized protein</fullName>
    </submittedName>
</protein>
<evidence type="ECO:0000313" key="2">
    <source>
        <dbReference type="EMBL" id="MEE2034406.1"/>
    </source>
</evidence>
<dbReference type="Proteomes" id="UP001331936">
    <property type="component" value="Unassembled WGS sequence"/>
</dbReference>
<evidence type="ECO:0000256" key="1">
    <source>
        <dbReference type="SAM" id="MobiDB-lite"/>
    </source>
</evidence>
<proteinExistence type="predicted"/>
<comment type="caution">
    <text evidence="2">The sequence shown here is derived from an EMBL/GenBank/DDBJ whole genome shotgun (WGS) entry which is preliminary data.</text>
</comment>
<evidence type="ECO:0000313" key="3">
    <source>
        <dbReference type="Proteomes" id="UP001331936"/>
    </source>
</evidence>
<feature type="region of interest" description="Disordered" evidence="1">
    <location>
        <begin position="92"/>
        <end position="118"/>
    </location>
</feature>
<keyword evidence="3" id="KW-1185">Reference proteome</keyword>
<accession>A0ABU7JWK3</accession>
<gene>
    <name evidence="2" type="ORF">Q8814_20180</name>
</gene>
<dbReference type="RefSeq" id="WP_330153779.1">
    <property type="nucleotide sequence ID" value="NZ_JAUZMZ010000144.1"/>
</dbReference>
<dbReference type="Gene3D" id="3.40.50.1820">
    <property type="entry name" value="alpha/beta hydrolase"/>
    <property type="match status" value="1"/>
</dbReference>
<organism evidence="2 3">
    <name type="scientific">Rhodococcus chondri</name>
    <dbReference type="NCBI Taxonomy" id="3065941"/>
    <lineage>
        <taxon>Bacteria</taxon>
        <taxon>Bacillati</taxon>
        <taxon>Actinomycetota</taxon>
        <taxon>Actinomycetes</taxon>
        <taxon>Mycobacteriales</taxon>
        <taxon>Nocardiaceae</taxon>
        <taxon>Rhodococcus</taxon>
    </lineage>
</organism>
<dbReference type="EMBL" id="JAUZMZ010000144">
    <property type="protein sequence ID" value="MEE2034406.1"/>
    <property type="molecule type" value="Genomic_DNA"/>
</dbReference>
<name>A0ABU7JWK3_9NOCA</name>
<dbReference type="InterPro" id="IPR029058">
    <property type="entry name" value="AB_hydrolase_fold"/>
</dbReference>